<evidence type="ECO:0000259" key="1">
    <source>
        <dbReference type="Pfam" id="PF08241"/>
    </source>
</evidence>
<dbReference type="InterPro" id="IPR029063">
    <property type="entry name" value="SAM-dependent_MTases_sf"/>
</dbReference>
<accession>A0A6C0DYC0</accession>
<dbReference type="EMBL" id="MN739697">
    <property type="protein sequence ID" value="QHT21867.1"/>
    <property type="molecule type" value="Genomic_DNA"/>
</dbReference>
<dbReference type="Pfam" id="PF08241">
    <property type="entry name" value="Methyltransf_11"/>
    <property type="match status" value="1"/>
</dbReference>
<dbReference type="InterPro" id="IPR013216">
    <property type="entry name" value="Methyltransf_11"/>
</dbReference>
<dbReference type="Gene3D" id="3.40.50.150">
    <property type="entry name" value="Vaccinia Virus protein VP39"/>
    <property type="match status" value="1"/>
</dbReference>
<reference evidence="2" key="1">
    <citation type="journal article" date="2020" name="Nature">
        <title>Giant virus diversity and host interactions through global metagenomics.</title>
        <authorList>
            <person name="Schulz F."/>
            <person name="Roux S."/>
            <person name="Paez-Espino D."/>
            <person name="Jungbluth S."/>
            <person name="Walsh D.A."/>
            <person name="Denef V.J."/>
            <person name="McMahon K.D."/>
            <person name="Konstantinidis K.T."/>
            <person name="Eloe-Fadrosh E.A."/>
            <person name="Kyrpides N.C."/>
            <person name="Woyke T."/>
        </authorList>
    </citation>
    <scope>NUCLEOTIDE SEQUENCE</scope>
    <source>
        <strain evidence="2">GVMAG-M-3300023179-103</strain>
    </source>
</reference>
<dbReference type="GO" id="GO:0008757">
    <property type="term" value="F:S-adenosylmethionine-dependent methyltransferase activity"/>
    <property type="evidence" value="ECO:0007669"/>
    <property type="project" value="InterPro"/>
</dbReference>
<evidence type="ECO:0000313" key="2">
    <source>
        <dbReference type="EMBL" id="QHT21867.1"/>
    </source>
</evidence>
<dbReference type="SUPFAM" id="SSF53335">
    <property type="entry name" value="S-adenosyl-L-methionine-dependent methyltransferases"/>
    <property type="match status" value="1"/>
</dbReference>
<dbReference type="AlphaFoldDB" id="A0A6C0DYC0"/>
<organism evidence="2">
    <name type="scientific">viral metagenome</name>
    <dbReference type="NCBI Taxonomy" id="1070528"/>
    <lineage>
        <taxon>unclassified sequences</taxon>
        <taxon>metagenomes</taxon>
        <taxon>organismal metagenomes</taxon>
    </lineage>
</organism>
<protein>
    <recommendedName>
        <fullName evidence="1">Methyltransferase type 11 domain-containing protein</fullName>
    </recommendedName>
</protein>
<sequence>MGLGDLFKYTKNINKTNIDGDTFKQFVLDISKLNIRTKDIKNNFNEYLKNLEKIYDFILTNLDNIDIKVDIVNEIYMDNYINIIVKTLNYNDNLSIIDFGGGQGNFLNYMCKKLDTNKCYVIEKKNDEFVYSNEVISKNKNINYLYWNDKKFDLEDNSIDCCCAIQVLHHIDDKLINTVVKEFYRILKPSGIVFLVEHDVISEETKINIDTDHHLYYILNDQIRLLKEKKIINIQDCINNYRKYIDIEYINYKTENDWTEIMCNNNFKIEKISTHKIQYNGKYYSIYRK</sequence>
<proteinExistence type="predicted"/>
<name>A0A6C0DYC0_9ZZZZ</name>
<feature type="domain" description="Methyltransferase type 11" evidence="1">
    <location>
        <begin position="98"/>
        <end position="194"/>
    </location>
</feature>